<sequence>MRKKEVKVGGIYMGKPRGFINKIRCQVLNVYENSVHVKIICCVDQRDEDRQLILDEQTVCPLKTLEEV</sequence>
<dbReference type="Proteomes" id="UP000013785">
    <property type="component" value="Unassembled WGS sequence"/>
</dbReference>
<comment type="caution">
    <text evidence="1">The sequence shown here is derived from an EMBL/GenBank/DDBJ whole genome shotgun (WGS) entry which is preliminary data.</text>
</comment>
<name>R3W2Z1_9ENTE</name>
<reference evidence="1 2" key="1">
    <citation type="submission" date="2013-02" db="EMBL/GenBank/DDBJ databases">
        <title>The Genome Sequence of Enterococcus phoeniculicola BAA-412.</title>
        <authorList>
            <consortium name="The Broad Institute Genome Sequencing Platform"/>
            <consortium name="The Broad Institute Genome Sequencing Center for Infectious Disease"/>
            <person name="Earl A.M."/>
            <person name="Gilmore M.S."/>
            <person name="Lebreton F."/>
            <person name="Walker B."/>
            <person name="Young S.K."/>
            <person name="Zeng Q."/>
            <person name="Gargeya S."/>
            <person name="Fitzgerald M."/>
            <person name="Haas B."/>
            <person name="Abouelleil A."/>
            <person name="Alvarado L."/>
            <person name="Arachchi H.M."/>
            <person name="Berlin A.M."/>
            <person name="Chapman S.B."/>
            <person name="Dewar J."/>
            <person name="Goldberg J."/>
            <person name="Griggs A."/>
            <person name="Gujja S."/>
            <person name="Hansen M."/>
            <person name="Howarth C."/>
            <person name="Imamovic A."/>
            <person name="Larimer J."/>
            <person name="McCowan C."/>
            <person name="Murphy C."/>
            <person name="Neiman D."/>
            <person name="Pearson M."/>
            <person name="Priest M."/>
            <person name="Roberts A."/>
            <person name="Saif S."/>
            <person name="Shea T."/>
            <person name="Sisk P."/>
            <person name="Sykes S."/>
            <person name="Wortman J."/>
            <person name="Nusbaum C."/>
            <person name="Birren B."/>
        </authorList>
    </citation>
    <scope>NUCLEOTIDE SEQUENCE [LARGE SCALE GENOMIC DNA]</scope>
    <source>
        <strain evidence="1 2">ATCC BAA-412</strain>
    </source>
</reference>
<gene>
    <name evidence="1" type="ORF">UC3_02375</name>
</gene>
<proteinExistence type="predicted"/>
<evidence type="ECO:0000313" key="2">
    <source>
        <dbReference type="Proteomes" id="UP000013785"/>
    </source>
</evidence>
<organism evidence="1 2">
    <name type="scientific">Enterococcus phoeniculicola ATCC BAA-412</name>
    <dbReference type="NCBI Taxonomy" id="1158610"/>
    <lineage>
        <taxon>Bacteria</taxon>
        <taxon>Bacillati</taxon>
        <taxon>Bacillota</taxon>
        <taxon>Bacilli</taxon>
        <taxon>Lactobacillales</taxon>
        <taxon>Enterococcaceae</taxon>
        <taxon>Enterococcus</taxon>
    </lineage>
</organism>
<accession>R3W2Z1</accession>
<dbReference type="HOGENOM" id="CLU_2787419_0_0_9"/>
<protein>
    <recommendedName>
        <fullName evidence="3">KOW domain-containing protein</fullName>
    </recommendedName>
</protein>
<keyword evidence="2" id="KW-1185">Reference proteome</keyword>
<dbReference type="AlphaFoldDB" id="R3W2Z1"/>
<evidence type="ECO:0008006" key="3">
    <source>
        <dbReference type="Google" id="ProtNLM"/>
    </source>
</evidence>
<dbReference type="EMBL" id="AJAT01000017">
    <property type="protein sequence ID" value="EOL42027.1"/>
    <property type="molecule type" value="Genomic_DNA"/>
</dbReference>
<evidence type="ECO:0000313" key="1">
    <source>
        <dbReference type="EMBL" id="EOL42027.1"/>
    </source>
</evidence>